<evidence type="ECO:0000256" key="1">
    <source>
        <dbReference type="ARBA" id="ARBA00000724"/>
    </source>
</evidence>
<dbReference type="InterPro" id="IPR029063">
    <property type="entry name" value="SAM-dependent_MTases_sf"/>
</dbReference>
<dbReference type="SUPFAM" id="SSF53335">
    <property type="entry name" value="S-adenosyl-L-methionine-dependent methyltransferases"/>
    <property type="match status" value="1"/>
</dbReference>
<evidence type="ECO:0000313" key="11">
    <source>
        <dbReference type="Proteomes" id="UP001345013"/>
    </source>
</evidence>
<organism evidence="10 11">
    <name type="scientific">Lithohypha guttulata</name>
    <dbReference type="NCBI Taxonomy" id="1690604"/>
    <lineage>
        <taxon>Eukaryota</taxon>
        <taxon>Fungi</taxon>
        <taxon>Dikarya</taxon>
        <taxon>Ascomycota</taxon>
        <taxon>Pezizomycotina</taxon>
        <taxon>Eurotiomycetes</taxon>
        <taxon>Chaetothyriomycetidae</taxon>
        <taxon>Chaetothyriales</taxon>
        <taxon>Trichomeriaceae</taxon>
        <taxon>Lithohypha</taxon>
    </lineage>
</organism>
<dbReference type="Pfam" id="PF04072">
    <property type="entry name" value="LCM"/>
    <property type="match status" value="1"/>
</dbReference>
<evidence type="ECO:0000256" key="3">
    <source>
        <dbReference type="ARBA" id="ARBA00012834"/>
    </source>
</evidence>
<protein>
    <recommendedName>
        <fullName evidence="4 8">Leucine carboxyl methyltransferase 1</fullName>
        <ecNumber evidence="3 8">2.1.1.233</ecNumber>
    </recommendedName>
</protein>
<keyword evidence="11" id="KW-1185">Reference proteome</keyword>
<comment type="function">
    <text evidence="8">Methylates the carboxyl group of the C-terminal leucine residue of protein phosphatase 2A catalytic subunits to form alpha-leucine ester residues.</text>
</comment>
<comment type="similarity">
    <text evidence="2 8">Belongs to the methyltransferase superfamily. LCMT family.</text>
</comment>
<comment type="caution">
    <text evidence="10">The sequence shown here is derived from an EMBL/GenBank/DDBJ whole genome shotgun (WGS) entry which is preliminary data.</text>
</comment>
<dbReference type="InterPro" id="IPR007213">
    <property type="entry name" value="Ppm1/Ppm2/Tcmp"/>
</dbReference>
<evidence type="ECO:0000256" key="2">
    <source>
        <dbReference type="ARBA" id="ARBA00010703"/>
    </source>
</evidence>
<keyword evidence="6 8" id="KW-0808">Transferase</keyword>
<comment type="catalytic activity">
    <reaction evidence="1 8">
        <text>[phosphatase 2A protein]-C-terminal L-leucine + S-adenosyl-L-methionine = [phosphatase 2A protein]-C-terminal L-leucine methyl ester + S-adenosyl-L-homocysteine</text>
        <dbReference type="Rhea" id="RHEA:48544"/>
        <dbReference type="Rhea" id="RHEA-COMP:12134"/>
        <dbReference type="Rhea" id="RHEA-COMP:12135"/>
        <dbReference type="ChEBI" id="CHEBI:57856"/>
        <dbReference type="ChEBI" id="CHEBI:59789"/>
        <dbReference type="ChEBI" id="CHEBI:90516"/>
        <dbReference type="ChEBI" id="CHEBI:90517"/>
        <dbReference type="EC" id="2.1.1.233"/>
    </reaction>
</comment>
<gene>
    <name evidence="10" type="primary">PPM1</name>
    <name evidence="10" type="ORF">LTR24_006045</name>
</gene>
<keyword evidence="7 8" id="KW-0949">S-adenosyl-L-methionine</keyword>
<evidence type="ECO:0000256" key="6">
    <source>
        <dbReference type="ARBA" id="ARBA00022679"/>
    </source>
</evidence>
<dbReference type="Proteomes" id="UP001345013">
    <property type="component" value="Unassembled WGS sequence"/>
</dbReference>
<dbReference type="Gene3D" id="3.40.50.150">
    <property type="entry name" value="Vaccinia Virus protein VP39"/>
    <property type="match status" value="1"/>
</dbReference>
<dbReference type="GO" id="GO:0018423">
    <property type="term" value="F:protein C-terminal leucine carboxyl O-methyltransferase activity"/>
    <property type="evidence" value="ECO:0007669"/>
    <property type="project" value="UniProtKB-EC"/>
</dbReference>
<name>A0ABR0K709_9EURO</name>
<dbReference type="PANTHER" id="PTHR13600:SF21">
    <property type="entry name" value="LEUCINE CARBOXYL METHYLTRANSFERASE 1"/>
    <property type="match status" value="1"/>
</dbReference>
<reference evidence="10 11" key="1">
    <citation type="submission" date="2023-08" db="EMBL/GenBank/DDBJ databases">
        <title>Black Yeasts Isolated from many extreme environments.</title>
        <authorList>
            <person name="Coleine C."/>
            <person name="Stajich J.E."/>
            <person name="Selbmann L."/>
        </authorList>
    </citation>
    <scope>NUCLEOTIDE SEQUENCE [LARGE SCALE GENOMIC DNA]</scope>
    <source>
        <strain evidence="10 11">CCFEE 5885</strain>
    </source>
</reference>
<accession>A0ABR0K709</accession>
<dbReference type="PIRSF" id="PIRSF016305">
    <property type="entry name" value="LCM_mtfrase"/>
    <property type="match status" value="1"/>
</dbReference>
<evidence type="ECO:0000256" key="4">
    <source>
        <dbReference type="ARBA" id="ARBA00017497"/>
    </source>
</evidence>
<evidence type="ECO:0000256" key="7">
    <source>
        <dbReference type="ARBA" id="ARBA00022691"/>
    </source>
</evidence>
<evidence type="ECO:0000256" key="9">
    <source>
        <dbReference type="SAM" id="MobiDB-lite"/>
    </source>
</evidence>
<dbReference type="EMBL" id="JAVRRG010000074">
    <property type="protein sequence ID" value="KAK5089584.1"/>
    <property type="molecule type" value="Genomic_DNA"/>
</dbReference>
<dbReference type="GO" id="GO:0032259">
    <property type="term" value="P:methylation"/>
    <property type="evidence" value="ECO:0007669"/>
    <property type="project" value="UniProtKB-KW"/>
</dbReference>
<keyword evidence="5 8" id="KW-0489">Methyltransferase</keyword>
<evidence type="ECO:0000256" key="5">
    <source>
        <dbReference type="ARBA" id="ARBA00022603"/>
    </source>
</evidence>
<evidence type="ECO:0000313" key="10">
    <source>
        <dbReference type="EMBL" id="KAK5089584.1"/>
    </source>
</evidence>
<sequence length="347" mass="39365">MSAPTIPKLTNLRKGARGGARGGLSGRLSQVDKDAVVRSTDSDAASSRISAVEADYLDDPFAKHLTGESWQKRLPLMNRGTYVRTTALDRIVDTFLSSTEGHKQIISLGAGSDTRYFRLKRDKKHDNFSYHELDFEENNKTKIGRLRTPQCLDTIKALCDVNLDDAGTYESELLSSEYSIHSIDLRKLPEKLDWLDGNTPTLLISECCLIYLSPDEADSVLSYFSSMLAAVPTAIAIYEPFRPNDPFGKTMIRNLTTRGIVLQTIEKYADPKSQQQRLADRNFTARVADTHFIWSNWIAETEQERIDKLEWMDEVEEFVLLAKHYCVAWGWRNYQDDVTWQALPSPA</sequence>
<evidence type="ECO:0000256" key="8">
    <source>
        <dbReference type="PIRNR" id="PIRNR016305"/>
    </source>
</evidence>
<feature type="region of interest" description="Disordered" evidence="9">
    <location>
        <begin position="1"/>
        <end position="25"/>
    </location>
</feature>
<dbReference type="EC" id="2.1.1.233" evidence="3 8"/>
<dbReference type="PANTHER" id="PTHR13600">
    <property type="entry name" value="LEUCINE CARBOXYL METHYLTRANSFERASE"/>
    <property type="match status" value="1"/>
</dbReference>
<dbReference type="InterPro" id="IPR016651">
    <property type="entry name" value="LCMT1"/>
</dbReference>
<proteinExistence type="inferred from homology"/>